<name>A0A942U699_9BACI</name>
<dbReference type="AlphaFoldDB" id="A0A942U699"/>
<comment type="similarity">
    <text evidence="1">Belongs to the aldehyde dehydrogenase family.</text>
</comment>
<gene>
    <name evidence="4" type="ORF">KHA99_16965</name>
</gene>
<dbReference type="CDD" id="cd07103">
    <property type="entry name" value="ALDH_F5_SSADH_GabD"/>
    <property type="match status" value="1"/>
</dbReference>
<proteinExistence type="inferred from homology"/>
<dbReference type="InterPro" id="IPR016162">
    <property type="entry name" value="Ald_DH_N"/>
</dbReference>
<dbReference type="InterPro" id="IPR050740">
    <property type="entry name" value="Aldehyde_DH_Superfamily"/>
</dbReference>
<accession>A0A942U699</accession>
<reference evidence="4" key="1">
    <citation type="submission" date="2021-05" db="EMBL/GenBank/DDBJ databases">
        <title>Novel Bacillus species.</title>
        <authorList>
            <person name="Liu G."/>
        </authorList>
    </citation>
    <scope>NUCLEOTIDE SEQUENCE</scope>
    <source>
        <strain evidence="4">FJAT-49825</strain>
    </source>
</reference>
<evidence type="ECO:0000259" key="3">
    <source>
        <dbReference type="Pfam" id="PF00171"/>
    </source>
</evidence>
<dbReference type="EMBL" id="JAGYPF010000003">
    <property type="protein sequence ID" value="MBS4214145.1"/>
    <property type="molecule type" value="Genomic_DNA"/>
</dbReference>
<dbReference type="Gene3D" id="3.40.309.10">
    <property type="entry name" value="Aldehyde Dehydrogenase, Chain A, domain 2"/>
    <property type="match status" value="1"/>
</dbReference>
<evidence type="ECO:0000256" key="1">
    <source>
        <dbReference type="ARBA" id="ARBA00009986"/>
    </source>
</evidence>
<dbReference type="GO" id="GO:0004777">
    <property type="term" value="F:succinate-semialdehyde dehydrogenase (NAD+) activity"/>
    <property type="evidence" value="ECO:0007669"/>
    <property type="project" value="TreeGrafter"/>
</dbReference>
<keyword evidence="5" id="KW-1185">Reference proteome</keyword>
<dbReference type="RefSeq" id="WP_213118638.1">
    <property type="nucleotide sequence ID" value="NZ_JAGYPF010000003.1"/>
</dbReference>
<dbReference type="InterPro" id="IPR016163">
    <property type="entry name" value="Ald_DH_C"/>
</dbReference>
<evidence type="ECO:0000313" key="4">
    <source>
        <dbReference type="EMBL" id="MBS4214145.1"/>
    </source>
</evidence>
<dbReference type="InterPro" id="IPR015590">
    <property type="entry name" value="Aldehyde_DH_dom"/>
</dbReference>
<dbReference type="FunFam" id="3.40.309.10:FF:000004">
    <property type="entry name" value="Succinate-semialdehyde dehydrogenase I"/>
    <property type="match status" value="1"/>
</dbReference>
<dbReference type="SUPFAM" id="SSF53720">
    <property type="entry name" value="ALDH-like"/>
    <property type="match status" value="1"/>
</dbReference>
<organism evidence="4 5">
    <name type="scientific">Neobacillus rhizophilus</name>
    <dbReference type="NCBI Taxonomy" id="2833579"/>
    <lineage>
        <taxon>Bacteria</taxon>
        <taxon>Bacillati</taxon>
        <taxon>Bacillota</taxon>
        <taxon>Bacilli</taxon>
        <taxon>Bacillales</taxon>
        <taxon>Bacillaceae</taxon>
        <taxon>Neobacillus</taxon>
    </lineage>
</organism>
<dbReference type="InterPro" id="IPR016161">
    <property type="entry name" value="Ald_DH/histidinol_DH"/>
</dbReference>
<dbReference type="FunFam" id="3.40.605.10:FF:000005">
    <property type="entry name" value="Succinate-semialdehyde dehydrogenase I"/>
    <property type="match status" value="1"/>
</dbReference>
<dbReference type="Proteomes" id="UP000679749">
    <property type="component" value="Unassembled WGS sequence"/>
</dbReference>
<evidence type="ECO:0000256" key="2">
    <source>
        <dbReference type="ARBA" id="ARBA00023002"/>
    </source>
</evidence>
<keyword evidence="2" id="KW-0560">Oxidoreductase</keyword>
<dbReference type="Gene3D" id="3.40.605.10">
    <property type="entry name" value="Aldehyde Dehydrogenase, Chain A, domain 1"/>
    <property type="match status" value="1"/>
</dbReference>
<dbReference type="PANTHER" id="PTHR43353">
    <property type="entry name" value="SUCCINATE-SEMIALDEHYDE DEHYDROGENASE, MITOCHONDRIAL"/>
    <property type="match status" value="1"/>
</dbReference>
<dbReference type="Pfam" id="PF00171">
    <property type="entry name" value="Aldedh"/>
    <property type="match status" value="1"/>
</dbReference>
<sequence length="472" mass="52188">MYINGEWLKTDQVFEVNNPATGEKVDTVYFVGEEETNRAIEAAEKAFPQWAAFTAEQRSSYLWRIVEKLQEKKEELAQIITKEMGKTIHHARQEVGSTIAFFQWYAEEARRIYGDIIPPSIANKRIQAIRQPIGVVGAITPWNFPLSMAARKLGPALATGCTVILKPSKEAPLSSIALFQIFDEIGLPKGVANLVIGSSGPIANALMNSKIVRKISFTGSTEVGKVLIAQSAHTVKRVSMELGGHAPFIVFEDADIDLAIDGLLRSKFGSNGQQCICPNRIYVQESIYSEFAEKLKEKVQNIKVGNGLDEQNEMGPLTNEAAIVKIQEQVDNAVRLGACILNGGKRLSDGAYSNGYFYDPTVLSDVTDDMLITREETFGPVIPLLRFQSEEEVIKRANDIEYGLASYFFTNDLSRKYRVSEQLDYGMVGVNDAIPFAVQVPFGGVKESGMGREGGKYGLDDYLDIKMISVQI</sequence>
<dbReference type="InterPro" id="IPR016160">
    <property type="entry name" value="Ald_DH_CS_CYS"/>
</dbReference>
<feature type="domain" description="Aldehyde dehydrogenase" evidence="3">
    <location>
        <begin position="7"/>
        <end position="468"/>
    </location>
</feature>
<protein>
    <submittedName>
        <fullName evidence="4">NAD-dependent succinate-semialdehyde dehydrogenase</fullName>
    </submittedName>
</protein>
<comment type="caution">
    <text evidence="4">The sequence shown here is derived from an EMBL/GenBank/DDBJ whole genome shotgun (WGS) entry which is preliminary data.</text>
</comment>
<dbReference type="PANTHER" id="PTHR43353:SF5">
    <property type="entry name" value="SUCCINATE-SEMIALDEHYDE DEHYDROGENASE, MITOCHONDRIAL"/>
    <property type="match status" value="1"/>
</dbReference>
<evidence type="ECO:0000313" key="5">
    <source>
        <dbReference type="Proteomes" id="UP000679749"/>
    </source>
</evidence>
<dbReference type="GO" id="GO:0009450">
    <property type="term" value="P:gamma-aminobutyric acid catabolic process"/>
    <property type="evidence" value="ECO:0007669"/>
    <property type="project" value="TreeGrafter"/>
</dbReference>
<dbReference type="PROSITE" id="PS00070">
    <property type="entry name" value="ALDEHYDE_DEHYDR_CYS"/>
    <property type="match status" value="1"/>
</dbReference>